<organism evidence="2 3">
    <name type="scientific">Paenibacillus anaericanus</name>
    <dbReference type="NCBI Taxonomy" id="170367"/>
    <lineage>
        <taxon>Bacteria</taxon>
        <taxon>Bacillati</taxon>
        <taxon>Bacillota</taxon>
        <taxon>Bacilli</taxon>
        <taxon>Bacillales</taxon>
        <taxon>Paenibacillaceae</taxon>
        <taxon>Paenibacillus</taxon>
    </lineage>
</organism>
<dbReference type="RefSeq" id="WP_127192575.1">
    <property type="nucleotide sequence ID" value="NZ_RZNY01000010.1"/>
</dbReference>
<accession>A0A3S1DVD6</accession>
<evidence type="ECO:0000256" key="1">
    <source>
        <dbReference type="SAM" id="MobiDB-lite"/>
    </source>
</evidence>
<evidence type="ECO:0000313" key="2">
    <source>
        <dbReference type="EMBL" id="RUT46121.1"/>
    </source>
</evidence>
<proteinExistence type="predicted"/>
<gene>
    <name evidence="2" type="ORF">EJP82_13440</name>
</gene>
<dbReference type="EMBL" id="RZNY01000010">
    <property type="protein sequence ID" value="RUT46121.1"/>
    <property type="molecule type" value="Genomic_DNA"/>
</dbReference>
<dbReference type="Proteomes" id="UP000279446">
    <property type="component" value="Unassembled WGS sequence"/>
</dbReference>
<reference evidence="2 3" key="1">
    <citation type="submission" date="2018-12" db="EMBL/GenBank/DDBJ databases">
        <authorList>
            <person name="Sun L."/>
            <person name="Chen Z."/>
        </authorList>
    </citation>
    <scope>NUCLEOTIDE SEQUENCE [LARGE SCALE GENOMIC DNA]</scope>
    <source>
        <strain evidence="2 3">DSM 15890</strain>
    </source>
</reference>
<feature type="region of interest" description="Disordered" evidence="1">
    <location>
        <begin position="1"/>
        <end position="23"/>
    </location>
</feature>
<comment type="caution">
    <text evidence="2">The sequence shown here is derived from an EMBL/GenBank/DDBJ whole genome shotgun (WGS) entry which is preliminary data.</text>
</comment>
<protein>
    <submittedName>
        <fullName evidence="2">Uncharacterized protein</fullName>
    </submittedName>
</protein>
<sequence length="160" mass="18164">MIKRGPRFSVTSKQSDDSFESSDEDILKAIAQEELEISNEEKRENMPNDQEQPFHFEFLADKIVSDNKRTGRDVFHDILASVAMEQVSISYLIQAEAYKIKAFTGVAGDFPTMPTNQNINDFQNSIARVLEALVEKQKLLMRLVEVSKRILDEGEGHGDL</sequence>
<evidence type="ECO:0000313" key="3">
    <source>
        <dbReference type="Proteomes" id="UP000279446"/>
    </source>
</evidence>
<name>A0A3S1DVD6_9BACL</name>
<dbReference type="AlphaFoldDB" id="A0A3S1DVD6"/>
<dbReference type="InterPro" id="IPR058705">
    <property type="entry name" value="A_ENA"/>
</dbReference>
<dbReference type="Pfam" id="PF26595">
    <property type="entry name" value="A_ENA"/>
    <property type="match status" value="1"/>
</dbReference>
<keyword evidence="3" id="KW-1185">Reference proteome</keyword>
<dbReference type="OrthoDB" id="2939962at2"/>